<sequence>MTESPESPAPSKPGPVAESDDLPVPPPHELLAALADALDGTGPAVATTPAGAAARDRARTGTAVILTTSGSTSGVGRPVALGAAALRASATATEARLAGPGQWLLALPTDHVAGLQVLIRSVLAGTTPVAMRPGRFTPAALTAALRAMRSDVPRYLSLVPTQLVRVLADGGTSVDLLRTCAAVLVGGAATAGPVLTAAREAGIPVVTTYGMTETCGGCVYDGVPLDGVDVHLDEDARIHLAGPVLANGYLDDGPDPFVMIDGRRWLRTGDAGAIDAATLTVLGRVDDVLVTGGVNVHPAAVERALAALDAVAEVAVVGVPDVEWGESVTAVVVPRPGAAPPDLTAVRAAVGGGPGAPRALLVQGSLPLRGPGKVDRLALVASAAADLAAGLGERHGGTDPADHEQP</sequence>
<dbReference type="PANTHER" id="PTHR43201:SF32">
    <property type="entry name" value="2-SUCCINYLBENZOATE--COA LIGASE, CHLOROPLASTIC_PEROXISOMAL"/>
    <property type="match status" value="1"/>
</dbReference>
<accession>A0A7M4DKT6</accession>
<dbReference type="RefSeq" id="WP_231955368.1">
    <property type="nucleotide sequence ID" value="NZ_CACRYJ010000039.1"/>
</dbReference>
<dbReference type="InterPro" id="IPR042099">
    <property type="entry name" value="ANL_N_sf"/>
</dbReference>
<proteinExistence type="predicted"/>
<gene>
    <name evidence="4" type="primary">menE</name>
    <name evidence="4" type="ORF">HALOF300_02751</name>
</gene>
<evidence type="ECO:0000313" key="5">
    <source>
        <dbReference type="Proteomes" id="UP000419743"/>
    </source>
</evidence>
<dbReference type="InterPro" id="IPR025110">
    <property type="entry name" value="AMP-bd_C"/>
</dbReference>
<feature type="region of interest" description="Disordered" evidence="1">
    <location>
        <begin position="1"/>
        <end position="26"/>
    </location>
</feature>
<evidence type="ECO:0000256" key="1">
    <source>
        <dbReference type="SAM" id="MobiDB-lite"/>
    </source>
</evidence>
<dbReference type="PANTHER" id="PTHR43201">
    <property type="entry name" value="ACYL-COA SYNTHETASE"/>
    <property type="match status" value="1"/>
</dbReference>
<organism evidence="4 5">
    <name type="scientific">Occultella aeris</name>
    <dbReference type="NCBI Taxonomy" id="2761496"/>
    <lineage>
        <taxon>Bacteria</taxon>
        <taxon>Bacillati</taxon>
        <taxon>Actinomycetota</taxon>
        <taxon>Actinomycetes</taxon>
        <taxon>Micrococcales</taxon>
        <taxon>Ruaniaceae</taxon>
        <taxon>Occultella</taxon>
    </lineage>
</organism>
<reference evidence="4 5" key="1">
    <citation type="submission" date="2019-11" db="EMBL/GenBank/DDBJ databases">
        <authorList>
            <person name="Criscuolo A."/>
        </authorList>
    </citation>
    <scope>NUCLEOTIDE SEQUENCE [LARGE SCALE GENOMIC DNA]</scope>
    <source>
        <strain evidence="4">CIP111667</strain>
    </source>
</reference>
<keyword evidence="5" id="KW-1185">Reference proteome</keyword>
<name>A0A7M4DKT6_9MICO</name>
<dbReference type="Proteomes" id="UP000419743">
    <property type="component" value="Unassembled WGS sequence"/>
</dbReference>
<dbReference type="InterPro" id="IPR000873">
    <property type="entry name" value="AMP-dep_synth/lig_dom"/>
</dbReference>
<evidence type="ECO:0000313" key="4">
    <source>
        <dbReference type="EMBL" id="VZO37807.1"/>
    </source>
</evidence>
<dbReference type="Gene3D" id="3.40.50.12780">
    <property type="entry name" value="N-terminal domain of ligase-like"/>
    <property type="match status" value="1"/>
</dbReference>
<evidence type="ECO:0000259" key="3">
    <source>
        <dbReference type="Pfam" id="PF13193"/>
    </source>
</evidence>
<evidence type="ECO:0000259" key="2">
    <source>
        <dbReference type="Pfam" id="PF00501"/>
    </source>
</evidence>
<dbReference type="GO" id="GO:0006631">
    <property type="term" value="P:fatty acid metabolic process"/>
    <property type="evidence" value="ECO:0007669"/>
    <property type="project" value="TreeGrafter"/>
</dbReference>
<protein>
    <submittedName>
        <fullName evidence="4">2-succinylbenzoate--CoA ligase</fullName>
        <ecNumber evidence="4">6.2.1.26</ecNumber>
    </submittedName>
</protein>
<dbReference type="GO" id="GO:0031956">
    <property type="term" value="F:medium-chain fatty acid-CoA ligase activity"/>
    <property type="evidence" value="ECO:0007669"/>
    <property type="project" value="TreeGrafter"/>
</dbReference>
<feature type="domain" description="AMP-binding enzyme C-terminal" evidence="3">
    <location>
        <begin position="301"/>
        <end position="350"/>
    </location>
</feature>
<dbReference type="SUPFAM" id="SSF56801">
    <property type="entry name" value="Acetyl-CoA synthetase-like"/>
    <property type="match status" value="1"/>
</dbReference>
<dbReference type="EMBL" id="CACRYJ010000039">
    <property type="protein sequence ID" value="VZO37807.1"/>
    <property type="molecule type" value="Genomic_DNA"/>
</dbReference>
<dbReference type="AlphaFoldDB" id="A0A7M4DKT6"/>
<dbReference type="EC" id="6.2.1.26" evidence="4"/>
<keyword evidence="4" id="KW-0436">Ligase</keyword>
<dbReference type="Pfam" id="PF13193">
    <property type="entry name" value="AMP-binding_C"/>
    <property type="match status" value="1"/>
</dbReference>
<dbReference type="Pfam" id="PF00501">
    <property type="entry name" value="AMP-binding"/>
    <property type="match status" value="1"/>
</dbReference>
<feature type="domain" description="AMP-dependent synthetase/ligase" evidence="2">
    <location>
        <begin position="54"/>
        <end position="244"/>
    </location>
</feature>
<dbReference type="InterPro" id="IPR045851">
    <property type="entry name" value="AMP-bd_C_sf"/>
</dbReference>
<dbReference type="Gene3D" id="3.30.300.30">
    <property type="match status" value="1"/>
</dbReference>
<comment type="caution">
    <text evidence="4">The sequence shown here is derived from an EMBL/GenBank/DDBJ whole genome shotgun (WGS) entry which is preliminary data.</text>
</comment>
<dbReference type="GO" id="GO:0008756">
    <property type="term" value="F:o-succinylbenzoate-CoA ligase activity"/>
    <property type="evidence" value="ECO:0007669"/>
    <property type="project" value="UniProtKB-EC"/>
</dbReference>